<keyword evidence="3 6" id="KW-0812">Transmembrane</keyword>
<evidence type="ECO:0000256" key="2">
    <source>
        <dbReference type="ARBA" id="ARBA00022475"/>
    </source>
</evidence>
<dbReference type="OrthoDB" id="653189at2"/>
<dbReference type="eggNOG" id="COG2244">
    <property type="taxonomic scope" value="Bacteria"/>
</dbReference>
<evidence type="ECO:0008006" key="9">
    <source>
        <dbReference type="Google" id="ProtNLM"/>
    </source>
</evidence>
<dbReference type="AlphaFoldDB" id="A0A091AWT8"/>
<comment type="caution">
    <text evidence="7">The sequence shown here is derived from an EMBL/GenBank/DDBJ whole genome shotgun (WGS) entry which is preliminary data.</text>
</comment>
<keyword evidence="2" id="KW-1003">Cell membrane</keyword>
<evidence type="ECO:0000256" key="5">
    <source>
        <dbReference type="ARBA" id="ARBA00023136"/>
    </source>
</evidence>
<keyword evidence="4 6" id="KW-1133">Transmembrane helix</keyword>
<feature type="transmembrane region" description="Helical" evidence="6">
    <location>
        <begin position="124"/>
        <end position="146"/>
    </location>
</feature>
<gene>
    <name evidence="7" type="ORF">N789_11240</name>
</gene>
<evidence type="ECO:0000313" key="8">
    <source>
        <dbReference type="Proteomes" id="UP000029385"/>
    </source>
</evidence>
<feature type="transmembrane region" description="Helical" evidence="6">
    <location>
        <begin position="82"/>
        <end position="104"/>
    </location>
</feature>
<feature type="transmembrane region" description="Helical" evidence="6">
    <location>
        <begin position="345"/>
        <end position="365"/>
    </location>
</feature>
<keyword evidence="8" id="KW-1185">Reference proteome</keyword>
<dbReference type="Pfam" id="PF01943">
    <property type="entry name" value="Polysacc_synt"/>
    <property type="match status" value="1"/>
</dbReference>
<feature type="transmembrane region" description="Helical" evidence="6">
    <location>
        <begin position="309"/>
        <end position="333"/>
    </location>
</feature>
<dbReference type="InterPro" id="IPR002797">
    <property type="entry name" value="Polysacc_synth"/>
</dbReference>
<protein>
    <recommendedName>
        <fullName evidence="9">Polysaccharide biosynthesis protein C-terminal domain-containing protein</fullName>
    </recommendedName>
</protein>
<dbReference type="STRING" id="1121015.GCA_000420545_02479"/>
<dbReference type="EMBL" id="AVCI01000006">
    <property type="protein sequence ID" value="KFN43129.1"/>
    <property type="molecule type" value="Genomic_DNA"/>
</dbReference>
<evidence type="ECO:0000256" key="6">
    <source>
        <dbReference type="SAM" id="Phobius"/>
    </source>
</evidence>
<feature type="transmembrane region" description="Helical" evidence="6">
    <location>
        <begin position="462"/>
        <end position="483"/>
    </location>
</feature>
<dbReference type="PATRIC" id="fig|1121015.4.peg.1726"/>
<dbReference type="GO" id="GO:0005886">
    <property type="term" value="C:plasma membrane"/>
    <property type="evidence" value="ECO:0007669"/>
    <property type="project" value="UniProtKB-SubCell"/>
</dbReference>
<feature type="transmembrane region" description="Helical" evidence="6">
    <location>
        <begin position="406"/>
        <end position="426"/>
    </location>
</feature>
<organism evidence="7 8">
    <name type="scientific">Arenimonas oryziterrae DSM 21050 = YC6267</name>
    <dbReference type="NCBI Taxonomy" id="1121015"/>
    <lineage>
        <taxon>Bacteria</taxon>
        <taxon>Pseudomonadati</taxon>
        <taxon>Pseudomonadota</taxon>
        <taxon>Gammaproteobacteria</taxon>
        <taxon>Lysobacterales</taxon>
        <taxon>Lysobacteraceae</taxon>
        <taxon>Arenimonas</taxon>
    </lineage>
</organism>
<dbReference type="InterPro" id="IPR050833">
    <property type="entry name" value="Poly_Biosynth_Transport"/>
</dbReference>
<reference evidence="7 8" key="1">
    <citation type="submission" date="2013-09" db="EMBL/GenBank/DDBJ databases">
        <title>Genome sequencing of Arenimonas oryziterrae.</title>
        <authorList>
            <person name="Chen F."/>
            <person name="Wang G."/>
        </authorList>
    </citation>
    <scope>NUCLEOTIDE SEQUENCE [LARGE SCALE GENOMIC DNA]</scope>
    <source>
        <strain evidence="7 8">YC6267</strain>
    </source>
</reference>
<feature type="transmembrane region" description="Helical" evidence="6">
    <location>
        <begin position="38"/>
        <end position="62"/>
    </location>
</feature>
<feature type="transmembrane region" description="Helical" evidence="6">
    <location>
        <begin position="377"/>
        <end position="394"/>
    </location>
</feature>
<name>A0A091AWT8_9GAMM</name>
<sequence length="504" mass="54346">MNRLRNNLVANFGGQIWTMAMGVAFIPVYIHVLGIEAYGLIGFFLSLQAFFLILDMGLSATLNRELARYTHSGASAREKRDLVRTLECLYWPVGIVIALAVIAGSERIATGLLNPVSLSSARTAHAIALMGLAAALQWPCGLYAGGLRGLERQVALNALNAVFATLRGAGSALVIAFVSPTIEAFLWWQVLVASLHTLTSAFLLWRLLPTDAHRPTFRAERLRQLRGFALGMAGTVALSFFLMQSDRVVLAKLLPLNEFGYYVVAATVASALTGIVQPFFAALFPRFTGLVTAGKHDLLVKLYHQSNQILAVFVMAVAAMMVLFAGDLLLLWTNDAVLAAKAGPVLSLLVIGTALNGLMYLPFALQLANGWTRLSMLQNLVAVVVFVPLVWLLSQRFGGRGAATAWIALNVGYLCISVPLMHRVLMKGEMRAWYLQDMLPPAIAAILTALLMRLLVPQVPSGLSGAVALIATGLPVLAVAGLVSPAVREVISQHWTGLTRRSPQ</sequence>
<evidence type="ECO:0000313" key="7">
    <source>
        <dbReference type="EMBL" id="KFN43129.1"/>
    </source>
</evidence>
<feature type="transmembrane region" description="Helical" evidence="6">
    <location>
        <begin position="185"/>
        <end position="205"/>
    </location>
</feature>
<evidence type="ECO:0000256" key="3">
    <source>
        <dbReference type="ARBA" id="ARBA00022692"/>
    </source>
</evidence>
<feature type="transmembrane region" description="Helical" evidence="6">
    <location>
        <begin position="263"/>
        <end position="288"/>
    </location>
</feature>
<dbReference type="PANTHER" id="PTHR30250:SF26">
    <property type="entry name" value="PSMA PROTEIN"/>
    <property type="match status" value="1"/>
</dbReference>
<feature type="transmembrane region" description="Helical" evidence="6">
    <location>
        <begin position="225"/>
        <end position="243"/>
    </location>
</feature>
<feature type="transmembrane region" description="Helical" evidence="6">
    <location>
        <begin position="12"/>
        <end position="32"/>
    </location>
</feature>
<feature type="transmembrane region" description="Helical" evidence="6">
    <location>
        <begin position="158"/>
        <end position="179"/>
    </location>
</feature>
<dbReference type="RefSeq" id="WP_022970085.1">
    <property type="nucleotide sequence ID" value="NZ_ATVD01000005.1"/>
</dbReference>
<dbReference type="PANTHER" id="PTHR30250">
    <property type="entry name" value="PST FAMILY PREDICTED COLANIC ACID TRANSPORTER"/>
    <property type="match status" value="1"/>
</dbReference>
<feature type="transmembrane region" description="Helical" evidence="6">
    <location>
        <begin position="438"/>
        <end position="456"/>
    </location>
</feature>
<evidence type="ECO:0000256" key="1">
    <source>
        <dbReference type="ARBA" id="ARBA00004651"/>
    </source>
</evidence>
<dbReference type="Proteomes" id="UP000029385">
    <property type="component" value="Unassembled WGS sequence"/>
</dbReference>
<keyword evidence="5 6" id="KW-0472">Membrane</keyword>
<comment type="subcellular location">
    <subcellularLocation>
        <location evidence="1">Cell membrane</location>
        <topology evidence="1">Multi-pass membrane protein</topology>
    </subcellularLocation>
</comment>
<evidence type="ECO:0000256" key="4">
    <source>
        <dbReference type="ARBA" id="ARBA00022989"/>
    </source>
</evidence>
<proteinExistence type="predicted"/>
<accession>A0A091AWT8</accession>